<dbReference type="EMBL" id="DS268423">
    <property type="protein sequence ID" value="EFO90571.1"/>
    <property type="molecule type" value="Genomic_DNA"/>
</dbReference>
<feature type="domain" description="Sdz-33 F-box" evidence="1">
    <location>
        <begin position="220"/>
        <end position="279"/>
    </location>
</feature>
<dbReference type="InParanoid" id="E3M3F2"/>
<dbReference type="Pfam" id="PF07735">
    <property type="entry name" value="FBA_2"/>
    <property type="match status" value="1"/>
</dbReference>
<dbReference type="PANTHER" id="PTHR21503">
    <property type="entry name" value="F-BOX-CONTAINING HYPOTHETICAL PROTEIN C.ELEGANS"/>
    <property type="match status" value="1"/>
</dbReference>
<evidence type="ECO:0000313" key="2">
    <source>
        <dbReference type="EMBL" id="EFO90571.1"/>
    </source>
</evidence>
<dbReference type="eggNOG" id="ENOG502TJWF">
    <property type="taxonomic scope" value="Eukaryota"/>
</dbReference>
<protein>
    <recommendedName>
        <fullName evidence="1">Sdz-33 F-box domain-containing protein</fullName>
    </recommendedName>
</protein>
<evidence type="ECO:0000259" key="1">
    <source>
        <dbReference type="Pfam" id="PF07735"/>
    </source>
</evidence>
<dbReference type="FunCoup" id="E3M3F2">
    <property type="interactions" value="532"/>
</dbReference>
<dbReference type="HOGENOM" id="CLU_049370_0_0_1"/>
<evidence type="ECO:0000313" key="3">
    <source>
        <dbReference type="Proteomes" id="UP000008281"/>
    </source>
</evidence>
<name>E3M3F2_CAERE</name>
<keyword evidence="3" id="KW-1185">Reference proteome</keyword>
<dbReference type="Proteomes" id="UP000008281">
    <property type="component" value="Unassembled WGS sequence"/>
</dbReference>
<dbReference type="PANTHER" id="PTHR21503:SF8">
    <property type="entry name" value="F-BOX ASSOCIATED DOMAIN-CONTAINING PROTEIN-RELATED"/>
    <property type="match status" value="1"/>
</dbReference>
<accession>E3M3F2</accession>
<proteinExistence type="predicted"/>
<gene>
    <name evidence="2" type="ORF">CRE_08278</name>
</gene>
<dbReference type="InterPro" id="IPR012885">
    <property type="entry name" value="F-box_Sdz-33"/>
</dbReference>
<organism evidence="3">
    <name type="scientific">Caenorhabditis remanei</name>
    <name type="common">Caenorhabditis vulgaris</name>
    <dbReference type="NCBI Taxonomy" id="31234"/>
    <lineage>
        <taxon>Eukaryota</taxon>
        <taxon>Metazoa</taxon>
        <taxon>Ecdysozoa</taxon>
        <taxon>Nematoda</taxon>
        <taxon>Chromadorea</taxon>
        <taxon>Rhabditida</taxon>
        <taxon>Rhabditina</taxon>
        <taxon>Rhabditomorpha</taxon>
        <taxon>Rhabditoidea</taxon>
        <taxon>Rhabditidae</taxon>
        <taxon>Peloderinae</taxon>
        <taxon>Caenorhabditis</taxon>
    </lineage>
</organism>
<dbReference type="AlphaFoldDB" id="E3M3F2"/>
<sequence length="347" mass="41015">MSVLLDISAIFEKMFMQNGHISAEIHMKLWRFELSQVSRRILNRLHLSRIPVGTVSVVSGKSDEIVFYEKNNRTERDFMILFLKKSQPIVSRMKVNNVCIDVWFVKTFIEQKLKLEKNVNRKIIRCNSNQFGYGLIHVLTHLDRIFYRIDFGLGIEINMVPVLKGILSHQIFQKCIYVQFRGKKEILSNEIFDYLLEKTQPTIGITIFCSLSPDFDYKKILHFSRLRVPNLGEMPLKDLKALDCEIAILGSHQFKEADINEFLHHWIKGNNRKLRRLKLDGFQEAPDWDILLKDIVHTEWNPKERGKYYNFKIKIYEHNGNYRLSEWERLQEQGRTNGYCSTSLETP</sequence>
<reference evidence="2" key="1">
    <citation type="submission" date="2007-07" db="EMBL/GenBank/DDBJ databases">
        <title>PCAP assembly of the Caenorhabditis remanei genome.</title>
        <authorList>
            <consortium name="The Caenorhabditis remanei Sequencing Consortium"/>
            <person name="Wilson R.K."/>
        </authorList>
    </citation>
    <scope>NUCLEOTIDE SEQUENCE [LARGE SCALE GENOMIC DNA]</scope>
    <source>
        <strain evidence="2">PB4641</strain>
    </source>
</reference>